<evidence type="ECO:0000313" key="3">
    <source>
        <dbReference type="Proteomes" id="UP000245911"/>
    </source>
</evidence>
<dbReference type="PANTHER" id="PTHR11614">
    <property type="entry name" value="PHOSPHOLIPASE-RELATED"/>
    <property type="match status" value="1"/>
</dbReference>
<dbReference type="SUPFAM" id="SSF53474">
    <property type="entry name" value="alpha/beta-Hydrolases"/>
    <property type="match status" value="1"/>
</dbReference>
<name>A0A2T8HW81_9RHOB</name>
<reference evidence="2 3" key="1">
    <citation type="submission" date="2018-04" db="EMBL/GenBank/DDBJ databases">
        <title>Pararhodobacter oceanense sp. nov., isolated from marine intertidal sediment.</title>
        <authorList>
            <person name="Wang X.-L."/>
            <person name="Du Z.-J."/>
        </authorList>
    </citation>
    <scope>NUCLEOTIDE SEQUENCE [LARGE SCALE GENOMIC DNA]</scope>
    <source>
        <strain evidence="2 3">AM505</strain>
    </source>
</reference>
<keyword evidence="3" id="KW-1185">Reference proteome</keyword>
<dbReference type="Gene3D" id="3.40.50.1820">
    <property type="entry name" value="alpha/beta hydrolase"/>
    <property type="match status" value="1"/>
</dbReference>
<gene>
    <name evidence="2" type="ORF">DDE20_06175</name>
</gene>
<dbReference type="InterPro" id="IPR029058">
    <property type="entry name" value="AB_hydrolase_fold"/>
</dbReference>
<dbReference type="RefSeq" id="WP_116557585.1">
    <property type="nucleotide sequence ID" value="NZ_QDKM01000002.1"/>
</dbReference>
<feature type="domain" description="Serine aminopeptidase S33" evidence="1">
    <location>
        <begin position="39"/>
        <end position="288"/>
    </location>
</feature>
<dbReference type="InterPro" id="IPR022742">
    <property type="entry name" value="Hydrolase_4"/>
</dbReference>
<keyword evidence="2" id="KW-0378">Hydrolase</keyword>
<dbReference type="Pfam" id="PF12146">
    <property type="entry name" value="Hydrolase_4"/>
    <property type="match status" value="1"/>
</dbReference>
<accession>A0A2T8HW81</accession>
<evidence type="ECO:0000313" key="2">
    <source>
        <dbReference type="EMBL" id="PVH29697.1"/>
    </source>
</evidence>
<dbReference type="AlphaFoldDB" id="A0A2T8HW81"/>
<evidence type="ECO:0000259" key="1">
    <source>
        <dbReference type="Pfam" id="PF12146"/>
    </source>
</evidence>
<sequence>MELPAAPLAACDAPEGGRAYWLKAADGQRLRLAHWPGERQVLILPGRTEYIEKYGLVIRDLAAQGWGAMVIDWRGQGLADRSNPDASMGDVARFSDFQLDLDAYLNAAADLGASHAPWLAHSMGGCIALRGLIRGKTPPAVAFSGPMLGLNQPAYLTPALRAMALVMRPLGLDKRYAPTTGPDFGLPGMAFEDNTLTSDRAQFDRMKAQIVADPRLALGGPSLRWMIEALAEMEALAALPSPQIPALFGLGSDEEIVSQAAIRTRVANWPGAELAFFEGARHELTMERPEVRDDFLARMLTLFNEHAS</sequence>
<dbReference type="GO" id="GO:0016787">
    <property type="term" value="F:hydrolase activity"/>
    <property type="evidence" value="ECO:0007669"/>
    <property type="project" value="UniProtKB-KW"/>
</dbReference>
<comment type="caution">
    <text evidence="2">The sequence shown here is derived from an EMBL/GenBank/DDBJ whole genome shotgun (WGS) entry which is preliminary data.</text>
</comment>
<dbReference type="InterPro" id="IPR051044">
    <property type="entry name" value="MAG_DAG_Lipase"/>
</dbReference>
<dbReference type="OrthoDB" id="9788260at2"/>
<organism evidence="2 3">
    <name type="scientific">Pararhodobacter oceanensis</name>
    <dbReference type="NCBI Taxonomy" id="2172121"/>
    <lineage>
        <taxon>Bacteria</taxon>
        <taxon>Pseudomonadati</taxon>
        <taxon>Pseudomonadota</taxon>
        <taxon>Alphaproteobacteria</taxon>
        <taxon>Rhodobacterales</taxon>
        <taxon>Paracoccaceae</taxon>
        <taxon>Pararhodobacter</taxon>
    </lineage>
</organism>
<proteinExistence type="predicted"/>
<protein>
    <submittedName>
        <fullName evidence="2">Alpha/beta hydrolase</fullName>
    </submittedName>
</protein>
<dbReference type="EMBL" id="QDKM01000002">
    <property type="protein sequence ID" value="PVH29697.1"/>
    <property type="molecule type" value="Genomic_DNA"/>
</dbReference>
<dbReference type="Proteomes" id="UP000245911">
    <property type="component" value="Unassembled WGS sequence"/>
</dbReference>